<dbReference type="FunFam" id="2.60.120.1440:FF:000001">
    <property type="entry name" value="Putative anti-sigma factor"/>
    <property type="match status" value="1"/>
</dbReference>
<dbReference type="Proteomes" id="UP000192610">
    <property type="component" value="Unassembled WGS sequence"/>
</dbReference>
<dbReference type="InterPro" id="IPR032508">
    <property type="entry name" value="FecR_C"/>
</dbReference>
<keyword evidence="5" id="KW-1185">Reference proteome</keyword>
<feature type="transmembrane region" description="Helical" evidence="1">
    <location>
        <begin position="68"/>
        <end position="89"/>
    </location>
</feature>
<protein>
    <recommendedName>
        <fullName evidence="6">Iron dicitrate transport regulator FecR</fullName>
    </recommendedName>
</protein>
<evidence type="ECO:0000259" key="3">
    <source>
        <dbReference type="Pfam" id="PF16344"/>
    </source>
</evidence>
<keyword evidence="1" id="KW-1133">Transmembrane helix</keyword>
<evidence type="ECO:0008006" key="6">
    <source>
        <dbReference type="Google" id="ProtNLM"/>
    </source>
</evidence>
<dbReference type="PIRSF" id="PIRSF018266">
    <property type="entry name" value="FecR"/>
    <property type="match status" value="1"/>
</dbReference>
<comment type="caution">
    <text evidence="4">The sequence shown here is derived from an EMBL/GenBank/DDBJ whole genome shotgun (WGS) entry which is preliminary data.</text>
</comment>
<dbReference type="PANTHER" id="PTHR30273:SF2">
    <property type="entry name" value="PROTEIN FECR"/>
    <property type="match status" value="1"/>
</dbReference>
<evidence type="ECO:0000313" key="5">
    <source>
        <dbReference type="Proteomes" id="UP000192610"/>
    </source>
</evidence>
<dbReference type="STRING" id="354355.SAMN05660816_03788"/>
<dbReference type="EMBL" id="LVXG01000034">
    <property type="protein sequence ID" value="OQP44884.1"/>
    <property type="molecule type" value="Genomic_DNA"/>
</dbReference>
<accession>A0A1V9EFZ9</accession>
<evidence type="ECO:0000259" key="2">
    <source>
        <dbReference type="Pfam" id="PF04773"/>
    </source>
</evidence>
<feature type="domain" description="Protein FecR C-terminal" evidence="3">
    <location>
        <begin position="307"/>
        <end position="375"/>
    </location>
</feature>
<sequence length="377" mass="41311">MHDEEIRALLQKYATGNLTETEKALLESWYLKQAGGSANPIDEKKMEANLKGMAGRLPVKRKAVLHTIWPRIAAAAAIVLLIIGGWWYADNRTTQKPALAKTQAVQPIIPGKDGAILTLADGHQIVLDTMGNGIIADQSGAQVELQEGRLAYKSLPIAHSPLPIAYLPAFNTLITPRGRQFQLVLPDGTKVWLNAASSIRYPTAFTGKERNVEITGEAYFEVAHNKDKPFHVKSNKQVVEVLGTHFNIMAYDDEPAVKTTLLEGKVKVTAGTAASAILQPGEQATLTRQIKIAPVKTAAAVAWKNGEFMFRNEPLENIMRSVARWYDVDIVYKADVAHKEVWGSITKYGNVSDVLEMIALTGVAHFKVAGRTIIIQS</sequence>
<reference evidence="5" key="1">
    <citation type="submission" date="2016-04" db="EMBL/GenBank/DDBJ databases">
        <authorList>
            <person name="Chen L."/>
            <person name="Zhuang W."/>
            <person name="Wang G."/>
        </authorList>
    </citation>
    <scope>NUCLEOTIDE SEQUENCE [LARGE SCALE GENOMIC DNA]</scope>
    <source>
        <strain evidence="5">17621</strain>
    </source>
</reference>
<dbReference type="InterPro" id="IPR006860">
    <property type="entry name" value="FecR"/>
</dbReference>
<name>A0A1V9EFZ9_9BACT</name>
<dbReference type="PANTHER" id="PTHR30273">
    <property type="entry name" value="PERIPLASMIC SIGNAL SENSOR AND SIGMA FACTOR ACTIVATOR FECR-RELATED"/>
    <property type="match status" value="1"/>
</dbReference>
<keyword evidence="1" id="KW-0812">Transmembrane</keyword>
<dbReference type="AlphaFoldDB" id="A0A1V9EFZ9"/>
<proteinExistence type="predicted"/>
<dbReference type="InterPro" id="IPR012373">
    <property type="entry name" value="Ferrdict_sens_TM"/>
</dbReference>
<gene>
    <name evidence="4" type="ORF">A4H97_08790</name>
</gene>
<dbReference type="Gene3D" id="2.60.120.1440">
    <property type="match status" value="1"/>
</dbReference>
<dbReference type="Gene3D" id="3.55.50.30">
    <property type="match status" value="1"/>
</dbReference>
<organism evidence="4 5">
    <name type="scientific">Niastella yeongjuensis</name>
    <dbReference type="NCBI Taxonomy" id="354355"/>
    <lineage>
        <taxon>Bacteria</taxon>
        <taxon>Pseudomonadati</taxon>
        <taxon>Bacteroidota</taxon>
        <taxon>Chitinophagia</taxon>
        <taxon>Chitinophagales</taxon>
        <taxon>Chitinophagaceae</taxon>
        <taxon>Niastella</taxon>
    </lineage>
</organism>
<dbReference type="Pfam" id="PF16344">
    <property type="entry name" value="FecR_C"/>
    <property type="match status" value="1"/>
</dbReference>
<keyword evidence="1" id="KW-0472">Membrane</keyword>
<dbReference type="GO" id="GO:0016989">
    <property type="term" value="F:sigma factor antagonist activity"/>
    <property type="evidence" value="ECO:0007669"/>
    <property type="project" value="TreeGrafter"/>
</dbReference>
<evidence type="ECO:0000313" key="4">
    <source>
        <dbReference type="EMBL" id="OQP44884.1"/>
    </source>
</evidence>
<feature type="domain" description="FecR protein" evidence="2">
    <location>
        <begin position="172"/>
        <end position="267"/>
    </location>
</feature>
<dbReference type="Pfam" id="PF04773">
    <property type="entry name" value="FecR"/>
    <property type="match status" value="1"/>
</dbReference>
<evidence type="ECO:0000256" key="1">
    <source>
        <dbReference type="SAM" id="Phobius"/>
    </source>
</evidence>